<sequence length="524" mass="60074">MFGKAMALKKWPQEQIIGAFCSPLCLSLFFLVSVLIVFNFAIRKPKPKSKNQLPSPPKLPIIGNLHQLGTLPHRSLRDLSLKYGNMMLLQLGQKPTPTLVVTSADVAMEIMKKYDKVFSNRPQHIAPKILLYGCNDVGFALYGENWKQKRKLCVGELLNMKSVQSFYPIREEEVEELVNKLREASLNDACVNISEMLISIINNIVCKCAVGRKFDEASEGNLNMLARKVMIYLTTFVVGDYFPSLSWIDVLSGKIREFKDTFQALDGFFDQVIEERLALKKMENNQFKKKGFLDILLQLQEDDMLGFEFSNNDIKAILMDMFVGGIDTTSAMLEWTISELVRHPIIMNKAQEEVRRIVGNKSKVEENDINQMHYLKCVVKESLRLHPATALIPPRETMSSVNLNGYDIPEKTMVYVNAWAIQRDPKNWENPEEFMPERFEHSIVDFIGQDFQFIPFGFGRRGCPGMNFGVTTVEHVLATLLYWFNWKLPTETNFGQQDIDMNEVFGLVVTKKEPLHLKPIAFYV</sequence>
<organism evidence="1 2">
    <name type="scientific">Trifolium pratense</name>
    <name type="common">Red clover</name>
    <dbReference type="NCBI Taxonomy" id="57577"/>
    <lineage>
        <taxon>Eukaryota</taxon>
        <taxon>Viridiplantae</taxon>
        <taxon>Streptophyta</taxon>
        <taxon>Embryophyta</taxon>
        <taxon>Tracheophyta</taxon>
        <taxon>Spermatophyta</taxon>
        <taxon>Magnoliopsida</taxon>
        <taxon>eudicotyledons</taxon>
        <taxon>Gunneridae</taxon>
        <taxon>Pentapetalae</taxon>
        <taxon>rosids</taxon>
        <taxon>fabids</taxon>
        <taxon>Fabales</taxon>
        <taxon>Fabaceae</taxon>
        <taxon>Papilionoideae</taxon>
        <taxon>50 kb inversion clade</taxon>
        <taxon>NPAAA clade</taxon>
        <taxon>Hologalegina</taxon>
        <taxon>IRL clade</taxon>
        <taxon>Trifolieae</taxon>
        <taxon>Trifolium</taxon>
    </lineage>
</organism>
<protein>
    <submittedName>
        <fullName evidence="1">Uncharacterized protein</fullName>
    </submittedName>
</protein>
<comment type="caution">
    <text evidence="1">The sequence shown here is derived from an EMBL/GenBank/DDBJ whole genome shotgun (WGS) entry which is preliminary data.</text>
</comment>
<name>A0ACB0L4C8_TRIPR</name>
<evidence type="ECO:0000313" key="2">
    <source>
        <dbReference type="Proteomes" id="UP001177021"/>
    </source>
</evidence>
<gene>
    <name evidence="1" type="ORF">MILVUS5_LOCUS29533</name>
</gene>
<accession>A0ACB0L4C8</accession>
<keyword evidence="2" id="KW-1185">Reference proteome</keyword>
<dbReference type="EMBL" id="CASHSV030000409">
    <property type="protein sequence ID" value="CAJ2664282.1"/>
    <property type="molecule type" value="Genomic_DNA"/>
</dbReference>
<evidence type="ECO:0000313" key="1">
    <source>
        <dbReference type="EMBL" id="CAJ2664282.1"/>
    </source>
</evidence>
<dbReference type="Proteomes" id="UP001177021">
    <property type="component" value="Unassembled WGS sequence"/>
</dbReference>
<proteinExistence type="predicted"/>
<reference evidence="1" key="1">
    <citation type="submission" date="2023-10" db="EMBL/GenBank/DDBJ databases">
        <authorList>
            <person name="Rodriguez Cubillos JULIANA M."/>
            <person name="De Vega J."/>
        </authorList>
    </citation>
    <scope>NUCLEOTIDE SEQUENCE</scope>
</reference>